<evidence type="ECO:0000313" key="2">
    <source>
        <dbReference type="Proteomes" id="UP001177212"/>
    </source>
</evidence>
<protein>
    <submittedName>
        <fullName evidence="1">Uncharacterized protein</fullName>
    </submittedName>
</protein>
<keyword evidence="2" id="KW-1185">Reference proteome</keyword>
<organism evidence="1 2">
    <name type="scientific">Pseudoalteromonas marina</name>
    <dbReference type="NCBI Taxonomy" id="267375"/>
    <lineage>
        <taxon>Bacteria</taxon>
        <taxon>Pseudomonadati</taxon>
        <taxon>Pseudomonadota</taxon>
        <taxon>Gammaproteobacteria</taxon>
        <taxon>Alteromonadales</taxon>
        <taxon>Pseudoalteromonadaceae</taxon>
        <taxon>Pseudoalteromonas</taxon>
    </lineage>
</organism>
<dbReference type="RefSeq" id="WP_305471685.1">
    <property type="nucleotide sequence ID" value="NZ_JAUYVT010000004.1"/>
</dbReference>
<comment type="caution">
    <text evidence="1">The sequence shown here is derived from an EMBL/GenBank/DDBJ whole genome shotgun (WGS) entry which is preliminary data.</text>
</comment>
<name>A0ABT9FCE9_9GAMM</name>
<dbReference type="EMBL" id="JAUYVT010000004">
    <property type="protein sequence ID" value="MDP2564408.1"/>
    <property type="molecule type" value="Genomic_DNA"/>
</dbReference>
<accession>A0ABT9FCE9</accession>
<gene>
    <name evidence="1" type="ORF">Q8W34_07160</name>
</gene>
<sequence length="170" mass="19699">MFQEFIPYTEQDRINQQAVFQSLFSMSFEDAKRAYPFKSVSYFNVSFKEFCDSKGVDLDYQSTVALNGVLAKVFLPCTRGSVSNYRGIKPGLKASALISEQKALYQQAIDNGSIIKVHSKRFCNYDTEQDLAFIRIRIRRSIKREMFLAKKENRDLVIHPDYQNSFFLGK</sequence>
<proteinExistence type="predicted"/>
<dbReference type="Proteomes" id="UP001177212">
    <property type="component" value="Unassembled WGS sequence"/>
</dbReference>
<evidence type="ECO:0000313" key="1">
    <source>
        <dbReference type="EMBL" id="MDP2564408.1"/>
    </source>
</evidence>
<reference evidence="1" key="1">
    <citation type="submission" date="2023-07" db="EMBL/GenBank/DDBJ databases">
        <title>Genome content predicts the carbon catabolic preferences of heterotrophic bacteria.</title>
        <authorList>
            <person name="Gralka M."/>
        </authorList>
    </citation>
    <scope>NUCLEOTIDE SEQUENCE</scope>
    <source>
        <strain evidence="1">4G09</strain>
    </source>
</reference>